<evidence type="ECO:0000313" key="3">
    <source>
        <dbReference type="Proteomes" id="UP001165205"/>
    </source>
</evidence>
<dbReference type="AlphaFoldDB" id="A0AAN5BYX0"/>
<protein>
    <submittedName>
        <fullName evidence="2">Unnamed protein product</fullName>
    </submittedName>
</protein>
<dbReference type="Pfam" id="PF12697">
    <property type="entry name" value="Abhydrolase_6"/>
    <property type="match status" value="1"/>
</dbReference>
<feature type="domain" description="AB hydrolase-1" evidence="1">
    <location>
        <begin position="27"/>
        <end position="230"/>
    </location>
</feature>
<comment type="caution">
    <text evidence="2">The sequence shown here is derived from an EMBL/GenBank/DDBJ whole genome shotgun (WGS) entry which is preliminary data.</text>
</comment>
<dbReference type="InterPro" id="IPR029058">
    <property type="entry name" value="AB_hydrolase_fold"/>
</dbReference>
<sequence length="240" mass="25604">MLHNKTEYNASLWEGPTVFNPVSTLLTASNLKTETATLPSTGTISSGSPSLKDDVLAVRTHIEKLVQQGEDVLLALHSAGGFIGSEAMEGFSRKDREERGLSGGVVGIAFVAAAIVEEGMCMGICPLVLRRFVLFSCGGGGGGGTLFNDLDEEEKGKWLDVLKPQPAQGWNGTTIYAGWKDVKSVYLICEEDQVIPAILQEELAGLAGSRIERCSAGHFPHLSQPSRIVEVIKDAIAAFT</sequence>
<name>A0AAN5BYX0_ASPOZ</name>
<organism evidence="2 3">
    <name type="scientific">Aspergillus oryzae</name>
    <name type="common">Yellow koji mold</name>
    <dbReference type="NCBI Taxonomy" id="5062"/>
    <lineage>
        <taxon>Eukaryota</taxon>
        <taxon>Fungi</taxon>
        <taxon>Dikarya</taxon>
        <taxon>Ascomycota</taxon>
        <taxon>Pezizomycotina</taxon>
        <taxon>Eurotiomycetes</taxon>
        <taxon>Eurotiomycetidae</taxon>
        <taxon>Eurotiales</taxon>
        <taxon>Aspergillaceae</taxon>
        <taxon>Aspergillus</taxon>
        <taxon>Aspergillus subgen. Circumdati</taxon>
    </lineage>
</organism>
<dbReference type="PANTHER" id="PTHR37017">
    <property type="entry name" value="AB HYDROLASE-1 DOMAIN-CONTAINING PROTEIN-RELATED"/>
    <property type="match status" value="1"/>
</dbReference>
<gene>
    <name evidence="2" type="ORF">Aory04_000809900</name>
</gene>
<accession>A0AAN5BYX0</accession>
<dbReference type="PANTHER" id="PTHR37017:SF3">
    <property type="entry name" value="AB HYDROLASE-1 DOMAIN-CONTAINING PROTEIN"/>
    <property type="match status" value="1"/>
</dbReference>
<proteinExistence type="predicted"/>
<dbReference type="InterPro" id="IPR000073">
    <property type="entry name" value="AB_hydrolase_1"/>
</dbReference>
<dbReference type="EMBL" id="BSYA01000099">
    <property type="protein sequence ID" value="GMG32364.1"/>
    <property type="molecule type" value="Genomic_DNA"/>
</dbReference>
<dbReference type="InterPro" id="IPR052897">
    <property type="entry name" value="Sec-Metab_Biosynth_Hydrolase"/>
</dbReference>
<dbReference type="SUPFAM" id="SSF53474">
    <property type="entry name" value="alpha/beta-Hydrolases"/>
    <property type="match status" value="1"/>
</dbReference>
<evidence type="ECO:0000313" key="2">
    <source>
        <dbReference type="EMBL" id="GMG32364.1"/>
    </source>
</evidence>
<evidence type="ECO:0000259" key="1">
    <source>
        <dbReference type="Pfam" id="PF12697"/>
    </source>
</evidence>
<dbReference type="Gene3D" id="3.40.50.1820">
    <property type="entry name" value="alpha/beta hydrolase"/>
    <property type="match status" value="1"/>
</dbReference>
<dbReference type="Proteomes" id="UP001165205">
    <property type="component" value="Unassembled WGS sequence"/>
</dbReference>
<reference evidence="2" key="1">
    <citation type="submission" date="2023-04" db="EMBL/GenBank/DDBJ databases">
        <title>Aspergillus oryzae NBRC 4228.</title>
        <authorList>
            <person name="Ichikawa N."/>
            <person name="Sato H."/>
            <person name="Tonouchi N."/>
        </authorList>
    </citation>
    <scope>NUCLEOTIDE SEQUENCE</scope>
    <source>
        <strain evidence="2">NBRC 4228</strain>
    </source>
</reference>